<dbReference type="SUPFAM" id="SSF52047">
    <property type="entry name" value="RNI-like"/>
    <property type="match status" value="1"/>
</dbReference>
<dbReference type="Gene3D" id="3.80.10.10">
    <property type="entry name" value="Ribonuclease Inhibitor"/>
    <property type="match status" value="1"/>
</dbReference>
<evidence type="ECO:0000313" key="2">
    <source>
        <dbReference type="EMBL" id="CAH2102503.1"/>
    </source>
</evidence>
<dbReference type="InterPro" id="IPR052813">
    <property type="entry name" value="CMIP"/>
</dbReference>
<dbReference type="InterPro" id="IPR056429">
    <property type="entry name" value="PH_CMIP"/>
</dbReference>
<evidence type="ECO:0000259" key="1">
    <source>
        <dbReference type="Pfam" id="PF23066"/>
    </source>
</evidence>
<proteinExistence type="predicted"/>
<dbReference type="PANTHER" id="PTHR25480">
    <property type="entry name" value="LEUCINE-RICH REPEAT-CONTAINING PROTEIN 73"/>
    <property type="match status" value="1"/>
</dbReference>
<dbReference type="SUPFAM" id="SSF50729">
    <property type="entry name" value="PH domain-like"/>
    <property type="match status" value="1"/>
</dbReference>
<keyword evidence="3" id="KW-1185">Reference proteome</keyword>
<sequence>MNFVLLMFSVDVTEHAYYAKGSSPECCADSSGSKNNNAAGVPVPPPGPRYKLATEGNLRVCCFQHTRTVVDKILGAKFFRRWETHILCLLEDHVVSKTPSGLLERPLSYSCMQEVYCISRWDPARKYCLRIVMPHGSLLLQANDAYTRDQWYYSIVWRRNMIRYRNFLTKSVRKEVVLKELKNMVDFVMTTPLQDETVTRAPLQILTDLLSENKDGRDWEEWAENVTSAAAPLLAERCVTGELCALLARLCRRRPRSAPLPALAPPVRRILTRNVDFAKALTDRQFVRDYISALSAHNSGQSLVRRFVQVTHGSGAACPHPRAAPNLASVALAAIDDRYRDQRSPHRCDDSEHDVLCFADILEHMCEYDDWLIVVGGVLQPVPLSAGAMSCPRVAARLGGALARLARDPRCAAHARVAAAGAARPCPPSWLRAAAPAAPALALPHDRLCRLWGDMLKSLLNCCCKRKSFLQSMSKHLPDFVLVALTEHPAALEALCLMLEWEVASGEQTQLEIIAALQGTELGQRYYKDLCERQQRLQKLQAQGGPRRLALPVRATDADVAALLDAGALGNLECLSLAFTSVTSACAHHLIKLPSLRYLNLWATKFGDSGVQLIAEHLPRLQVLNLCETPVSDKGIEALSGLSSLRRLNLNSTKLSAEAFEVLRKRLPQLQEYDIRYTEAW</sequence>
<dbReference type="InterPro" id="IPR032675">
    <property type="entry name" value="LRR_dom_sf"/>
</dbReference>
<feature type="domain" description="C-Maf-inducing protein PH" evidence="1">
    <location>
        <begin position="49"/>
        <end position="168"/>
    </location>
</feature>
<name>A0AAU9UTL0_EUPED</name>
<accession>A0AAU9UTL0</accession>
<evidence type="ECO:0000313" key="3">
    <source>
        <dbReference type="Proteomes" id="UP001153954"/>
    </source>
</evidence>
<gene>
    <name evidence="2" type="ORF">EEDITHA_LOCUS17121</name>
</gene>
<protein>
    <recommendedName>
        <fullName evidence="1">C-Maf-inducing protein PH domain-containing protein</fullName>
    </recommendedName>
</protein>
<dbReference type="Pfam" id="PF23066">
    <property type="entry name" value="PH_21"/>
    <property type="match status" value="1"/>
</dbReference>
<dbReference type="Proteomes" id="UP001153954">
    <property type="component" value="Unassembled WGS sequence"/>
</dbReference>
<dbReference type="AlphaFoldDB" id="A0AAU9UTL0"/>
<dbReference type="SMART" id="SM00368">
    <property type="entry name" value="LRR_RI"/>
    <property type="match status" value="2"/>
</dbReference>
<dbReference type="EMBL" id="CAKOGL010000025">
    <property type="protein sequence ID" value="CAH2102503.1"/>
    <property type="molecule type" value="Genomic_DNA"/>
</dbReference>
<reference evidence="2" key="1">
    <citation type="submission" date="2022-03" db="EMBL/GenBank/DDBJ databases">
        <authorList>
            <person name="Tunstrom K."/>
        </authorList>
    </citation>
    <scope>NUCLEOTIDE SEQUENCE</scope>
</reference>
<dbReference type="PANTHER" id="PTHR25480:SF0">
    <property type="entry name" value="C-MAF-INDUCING PROTEIN"/>
    <property type="match status" value="1"/>
</dbReference>
<comment type="caution">
    <text evidence="2">The sequence shown here is derived from an EMBL/GenBank/DDBJ whole genome shotgun (WGS) entry which is preliminary data.</text>
</comment>
<organism evidence="2 3">
    <name type="scientific">Euphydryas editha</name>
    <name type="common">Edith's checkerspot</name>
    <dbReference type="NCBI Taxonomy" id="104508"/>
    <lineage>
        <taxon>Eukaryota</taxon>
        <taxon>Metazoa</taxon>
        <taxon>Ecdysozoa</taxon>
        <taxon>Arthropoda</taxon>
        <taxon>Hexapoda</taxon>
        <taxon>Insecta</taxon>
        <taxon>Pterygota</taxon>
        <taxon>Neoptera</taxon>
        <taxon>Endopterygota</taxon>
        <taxon>Lepidoptera</taxon>
        <taxon>Glossata</taxon>
        <taxon>Ditrysia</taxon>
        <taxon>Papilionoidea</taxon>
        <taxon>Nymphalidae</taxon>
        <taxon>Nymphalinae</taxon>
        <taxon>Euphydryas</taxon>
    </lineage>
</organism>